<reference evidence="2 3" key="1">
    <citation type="submission" date="2019-03" db="EMBL/GenBank/DDBJ databases">
        <title>Genomic Encyclopedia of Type Strains, Phase IV (KMG-IV): sequencing the most valuable type-strain genomes for metagenomic binning, comparative biology and taxonomic classification.</title>
        <authorList>
            <person name="Goeker M."/>
        </authorList>
    </citation>
    <scope>NUCLEOTIDE SEQUENCE [LARGE SCALE GENOMIC DNA]</scope>
    <source>
        <strain evidence="2 3">DSM 45934</strain>
    </source>
</reference>
<sequence>MLSQRTSPWREDGRDNGGSGDGVRLGMSREDLERYLDEAEKDFRSPDPYRRAEAYALASRLHDELARHTDDPTWKQAARMAGLRYAIEAARIRWRHGIPTLIPETQATLLGLGLCDSCGRPWQAGLQGACPQCPRLRHGATPMSAEQAERLGPGREVDLVAMIAAREREPQDD</sequence>
<feature type="region of interest" description="Disordered" evidence="1">
    <location>
        <begin position="1"/>
        <end position="27"/>
    </location>
</feature>
<accession>A0A4R2JCC3</accession>
<gene>
    <name evidence="2" type="ORF">EV192_10774</name>
</gene>
<evidence type="ECO:0000256" key="1">
    <source>
        <dbReference type="SAM" id="MobiDB-lite"/>
    </source>
</evidence>
<comment type="caution">
    <text evidence="2">The sequence shown here is derived from an EMBL/GenBank/DDBJ whole genome shotgun (WGS) entry which is preliminary data.</text>
</comment>
<proteinExistence type="predicted"/>
<evidence type="ECO:0000313" key="2">
    <source>
        <dbReference type="EMBL" id="TCO55652.1"/>
    </source>
</evidence>
<keyword evidence="3" id="KW-1185">Reference proteome</keyword>
<dbReference type="EMBL" id="SLWS01000007">
    <property type="protein sequence ID" value="TCO55652.1"/>
    <property type="molecule type" value="Genomic_DNA"/>
</dbReference>
<evidence type="ECO:0000313" key="3">
    <source>
        <dbReference type="Proteomes" id="UP000295680"/>
    </source>
</evidence>
<protein>
    <submittedName>
        <fullName evidence="2">Uncharacterized protein</fullName>
    </submittedName>
</protein>
<name>A0A4R2JCC3_9PSEU</name>
<organism evidence="2 3">
    <name type="scientific">Actinocrispum wychmicini</name>
    <dbReference type="NCBI Taxonomy" id="1213861"/>
    <lineage>
        <taxon>Bacteria</taxon>
        <taxon>Bacillati</taxon>
        <taxon>Actinomycetota</taxon>
        <taxon>Actinomycetes</taxon>
        <taxon>Pseudonocardiales</taxon>
        <taxon>Pseudonocardiaceae</taxon>
        <taxon>Actinocrispum</taxon>
    </lineage>
</organism>
<dbReference type="AlphaFoldDB" id="A0A4R2JCC3"/>
<dbReference type="RefSeq" id="WP_132121659.1">
    <property type="nucleotide sequence ID" value="NZ_SLWS01000007.1"/>
</dbReference>
<dbReference type="OrthoDB" id="3698153at2"/>
<dbReference type="Proteomes" id="UP000295680">
    <property type="component" value="Unassembled WGS sequence"/>
</dbReference>